<dbReference type="InterPro" id="IPR029068">
    <property type="entry name" value="Glyas_Bleomycin-R_OHBP_Dase"/>
</dbReference>
<evidence type="ECO:0000313" key="3">
    <source>
        <dbReference type="Proteomes" id="UP000321245"/>
    </source>
</evidence>
<evidence type="ECO:0000313" key="2">
    <source>
        <dbReference type="EMBL" id="GEM50290.1"/>
    </source>
</evidence>
<dbReference type="InterPro" id="IPR025870">
    <property type="entry name" value="Glyoxalase-like_dom"/>
</dbReference>
<dbReference type="Proteomes" id="UP000321245">
    <property type="component" value="Unassembled WGS sequence"/>
</dbReference>
<dbReference type="STRING" id="1218108.GCA_000382425_00079"/>
<dbReference type="SUPFAM" id="SSF54593">
    <property type="entry name" value="Glyoxalase/Bleomycin resistance protein/Dihydroxybiphenyl dioxygenase"/>
    <property type="match status" value="1"/>
</dbReference>
<sequence length="130" mass="14410">MKYAYTIVYVKNVTETIAFYTKAFAFETKFITPENDYGELISGETTIAFASVELGNSNLKKGFTAIEKSAKPFGVELAFTSENIETDFKTAIDAGAIEFEPLTEKPWGQKVGYLLDNNGFLIEICTPIAH</sequence>
<dbReference type="PANTHER" id="PTHR21366">
    <property type="entry name" value="GLYOXALASE FAMILY PROTEIN"/>
    <property type="match status" value="1"/>
</dbReference>
<dbReference type="Pfam" id="PF12681">
    <property type="entry name" value="Glyoxalase_2"/>
    <property type="match status" value="1"/>
</dbReference>
<keyword evidence="3" id="KW-1185">Reference proteome</keyword>
<accession>A0A511NBU6</accession>
<feature type="domain" description="VOC" evidence="1">
    <location>
        <begin position="2"/>
        <end position="127"/>
    </location>
</feature>
<reference evidence="2 3" key="1">
    <citation type="submission" date="2019-07" db="EMBL/GenBank/DDBJ databases">
        <title>Whole genome shotgun sequence of Empedobacter brevis NBRC 14943.</title>
        <authorList>
            <person name="Hosoyama A."/>
            <person name="Uohara A."/>
            <person name="Ohji S."/>
            <person name="Ichikawa N."/>
        </authorList>
    </citation>
    <scope>NUCLEOTIDE SEQUENCE [LARGE SCALE GENOMIC DNA]</scope>
    <source>
        <strain evidence="2 3">NBRC 14943</strain>
    </source>
</reference>
<dbReference type="PANTHER" id="PTHR21366:SF22">
    <property type="entry name" value="VOC DOMAIN-CONTAINING PROTEIN"/>
    <property type="match status" value="1"/>
</dbReference>
<dbReference type="OrthoDB" id="9796521at2"/>
<dbReference type="GeneID" id="84648384"/>
<gene>
    <name evidence="2" type="ORF">EB1_00800</name>
</gene>
<dbReference type="GO" id="GO:0051213">
    <property type="term" value="F:dioxygenase activity"/>
    <property type="evidence" value="ECO:0007669"/>
    <property type="project" value="UniProtKB-KW"/>
</dbReference>
<keyword evidence="2" id="KW-0223">Dioxygenase</keyword>
<dbReference type="InterPro" id="IPR050383">
    <property type="entry name" value="GlyoxalaseI/FosfomycinResist"/>
</dbReference>
<dbReference type="AlphaFoldDB" id="A0A511NBU6"/>
<evidence type="ECO:0000259" key="1">
    <source>
        <dbReference type="PROSITE" id="PS51819"/>
    </source>
</evidence>
<comment type="caution">
    <text evidence="2">The sequence shown here is derived from an EMBL/GenBank/DDBJ whole genome shotgun (WGS) entry which is preliminary data.</text>
</comment>
<keyword evidence="2" id="KW-0560">Oxidoreductase</keyword>
<dbReference type="InterPro" id="IPR037523">
    <property type="entry name" value="VOC_core"/>
</dbReference>
<protein>
    <submittedName>
        <fullName evidence="2">Glyoxalase/bleomycin resistance/dioxygenase family protein</fullName>
    </submittedName>
</protein>
<dbReference type="Gene3D" id="3.10.180.10">
    <property type="entry name" value="2,3-Dihydroxybiphenyl 1,2-Dioxygenase, domain 1"/>
    <property type="match status" value="1"/>
</dbReference>
<proteinExistence type="predicted"/>
<organism evidence="2 3">
    <name type="scientific">Empedobacter brevis NBRC 14943 = ATCC 43319</name>
    <dbReference type="NCBI Taxonomy" id="1218108"/>
    <lineage>
        <taxon>Bacteria</taxon>
        <taxon>Pseudomonadati</taxon>
        <taxon>Bacteroidota</taxon>
        <taxon>Flavobacteriia</taxon>
        <taxon>Flavobacteriales</taxon>
        <taxon>Weeksellaceae</taxon>
        <taxon>Empedobacter</taxon>
    </lineage>
</organism>
<dbReference type="RefSeq" id="WP_019973578.1">
    <property type="nucleotide sequence ID" value="NZ_BJXC01000001.1"/>
</dbReference>
<dbReference type="PROSITE" id="PS51819">
    <property type="entry name" value="VOC"/>
    <property type="match status" value="1"/>
</dbReference>
<dbReference type="EMBL" id="BJXC01000001">
    <property type="protein sequence ID" value="GEM50290.1"/>
    <property type="molecule type" value="Genomic_DNA"/>
</dbReference>
<name>A0A511NBU6_9FLAO</name>